<keyword evidence="2" id="KW-1185">Reference proteome</keyword>
<dbReference type="OrthoDB" id="425619at2759"/>
<sequence length="67" mass="7863">MKVRPMIIMLSQPMEVSFGMKAFYLKKTVYVPKNSIRELLVKETCEGGLMGHFSVHKIYEAFCEHFY</sequence>
<dbReference type="Proteomes" id="UP000257109">
    <property type="component" value="Unassembled WGS sequence"/>
</dbReference>
<gene>
    <name evidence="1" type="ORF">CR513_33185</name>
</gene>
<evidence type="ECO:0000313" key="1">
    <source>
        <dbReference type="EMBL" id="RDX85613.1"/>
    </source>
</evidence>
<comment type="caution">
    <text evidence="1">The sequence shown here is derived from an EMBL/GenBank/DDBJ whole genome shotgun (WGS) entry which is preliminary data.</text>
</comment>
<dbReference type="AlphaFoldDB" id="A0A371G5J2"/>
<reference evidence="1" key="1">
    <citation type="submission" date="2018-05" db="EMBL/GenBank/DDBJ databases">
        <title>Draft genome of Mucuna pruriens seed.</title>
        <authorList>
            <person name="Nnadi N.E."/>
            <person name="Vos R."/>
            <person name="Hasami M.H."/>
            <person name="Devisetty U.K."/>
            <person name="Aguiy J.C."/>
        </authorList>
    </citation>
    <scope>NUCLEOTIDE SEQUENCE [LARGE SCALE GENOMIC DNA]</scope>
    <source>
        <strain evidence="1">JCA_2017</strain>
    </source>
</reference>
<evidence type="ECO:0008006" key="3">
    <source>
        <dbReference type="Google" id="ProtNLM"/>
    </source>
</evidence>
<organism evidence="1 2">
    <name type="scientific">Mucuna pruriens</name>
    <name type="common">Velvet bean</name>
    <name type="synonym">Dolichos pruriens</name>
    <dbReference type="NCBI Taxonomy" id="157652"/>
    <lineage>
        <taxon>Eukaryota</taxon>
        <taxon>Viridiplantae</taxon>
        <taxon>Streptophyta</taxon>
        <taxon>Embryophyta</taxon>
        <taxon>Tracheophyta</taxon>
        <taxon>Spermatophyta</taxon>
        <taxon>Magnoliopsida</taxon>
        <taxon>eudicotyledons</taxon>
        <taxon>Gunneridae</taxon>
        <taxon>Pentapetalae</taxon>
        <taxon>rosids</taxon>
        <taxon>fabids</taxon>
        <taxon>Fabales</taxon>
        <taxon>Fabaceae</taxon>
        <taxon>Papilionoideae</taxon>
        <taxon>50 kb inversion clade</taxon>
        <taxon>NPAAA clade</taxon>
        <taxon>indigoferoid/millettioid clade</taxon>
        <taxon>Phaseoleae</taxon>
        <taxon>Mucuna</taxon>
    </lineage>
</organism>
<accession>A0A371G5J2</accession>
<evidence type="ECO:0000313" key="2">
    <source>
        <dbReference type="Proteomes" id="UP000257109"/>
    </source>
</evidence>
<proteinExistence type="predicted"/>
<feature type="non-terminal residue" evidence="1">
    <location>
        <position position="1"/>
    </location>
</feature>
<dbReference type="EMBL" id="QJKJ01006748">
    <property type="protein sequence ID" value="RDX85613.1"/>
    <property type="molecule type" value="Genomic_DNA"/>
</dbReference>
<name>A0A371G5J2_MUCPR</name>
<protein>
    <recommendedName>
        <fullName evidence="3">Integrase zinc-binding domain-containing protein</fullName>
    </recommendedName>
</protein>